<reference evidence="2 3" key="1">
    <citation type="submission" date="2019-06" db="EMBL/GenBank/DDBJ databases">
        <title>Genomic Encyclopedia of Type Strains, Phase IV (KMG-V): Genome sequencing to study the core and pangenomes of soil and plant-associated prokaryotes.</title>
        <authorList>
            <person name="Whitman W."/>
        </authorList>
    </citation>
    <scope>NUCLEOTIDE SEQUENCE [LARGE SCALE GENOMIC DNA]</scope>
    <source>
        <strain evidence="2 3">BR 11622</strain>
    </source>
</reference>
<dbReference type="Proteomes" id="UP000315751">
    <property type="component" value="Unassembled WGS sequence"/>
</dbReference>
<accession>A0A560GTN8</accession>
<dbReference type="InterPro" id="IPR000209">
    <property type="entry name" value="Peptidase_S8/S53_dom"/>
</dbReference>
<dbReference type="Pfam" id="PF00082">
    <property type="entry name" value="Peptidase_S8"/>
    <property type="match status" value="1"/>
</dbReference>
<dbReference type="Gene3D" id="3.40.50.200">
    <property type="entry name" value="Peptidase S8/S53 domain"/>
    <property type="match status" value="1"/>
</dbReference>
<protein>
    <submittedName>
        <fullName evidence="2">Subtilase family protein</fullName>
    </submittedName>
</protein>
<name>A0A560GTN8_9PROT</name>
<dbReference type="EMBL" id="VITR01000016">
    <property type="protein sequence ID" value="TWB36924.1"/>
    <property type="molecule type" value="Genomic_DNA"/>
</dbReference>
<proteinExistence type="predicted"/>
<dbReference type="InterPro" id="IPR036852">
    <property type="entry name" value="Peptidase_S8/S53_dom_sf"/>
</dbReference>
<evidence type="ECO:0000313" key="2">
    <source>
        <dbReference type="EMBL" id="TWB36924.1"/>
    </source>
</evidence>
<evidence type="ECO:0000313" key="3">
    <source>
        <dbReference type="Proteomes" id="UP000315751"/>
    </source>
</evidence>
<evidence type="ECO:0000259" key="1">
    <source>
        <dbReference type="Pfam" id="PF00082"/>
    </source>
</evidence>
<dbReference type="GO" id="GO:0006508">
    <property type="term" value="P:proteolysis"/>
    <property type="evidence" value="ECO:0007669"/>
    <property type="project" value="InterPro"/>
</dbReference>
<comment type="caution">
    <text evidence="2">The sequence shown here is derived from an EMBL/GenBank/DDBJ whole genome shotgun (WGS) entry which is preliminary data.</text>
</comment>
<sequence length="737" mass="82130">MPEKPLLRLTIRGRRSRPDTSWGPRQIKPEYEERRAHLIRAINELFDPASSRLKWFSGRALLWVQMAPDAGAPSWAPLELFHGDRDARMSMIAPWDDGYIVEVSRSAKDGLLHRLTNPSDEIKATVSRIVDLLPHPEVVSVLDKLKAVWDAAPEIQARRSFVLSPAPFRHNLARRRIIAALHGAGLGLSPAFPLLEDHSVLRNRGPFVELYEVQAATLPASMPERALALQTPGHYLRFAVTLGSFEEMLQASANGISVRWDPIPQLEPARTGWGPEPEIEVAITGTEPTVGVIDGGLSARRYEPIVAWREEPFFPEGQLDVRHGNRVAALIWNPEEWSNGLQLDPLPCRVGIVPAVPRSDIAAQWDIAAFFEYLDRVISRHPDTKVWNVSANLRRACDENRVSEFGHQLSVLSRKYGVLFVVSAGNKEGGQSGRIAPPADAEAGITVAGRAADVVGAPGGPCAVSRQGLGPEEMLKPDLSWFSTHRLLGGDHATATSYAAPLISRLAAHTWSKLRDPSPSMVKALLLSTADRDRLHEMLGFGSPVVPRRPWATPEHRVALCWRGSMTEKGEYTWSDIRLPPSIAQDGWLRGHIRLVAVLEPVTHMRGSNYFSTRLEAQVEYFADDGDWKKLFGGLPPETAEARARLEDHKWDPVRFYSERNVEAQLGRPELRVSARLYWRDRYLYPFSTQNREVPVSFVLTLEAPDRTADIHDDFVATMSAGVEIEVAELDVEADGH</sequence>
<organism evidence="2 3">
    <name type="scientific">Nitrospirillum amazonense</name>
    <dbReference type="NCBI Taxonomy" id="28077"/>
    <lineage>
        <taxon>Bacteria</taxon>
        <taxon>Pseudomonadati</taxon>
        <taxon>Pseudomonadota</taxon>
        <taxon>Alphaproteobacteria</taxon>
        <taxon>Rhodospirillales</taxon>
        <taxon>Azospirillaceae</taxon>
        <taxon>Nitrospirillum</taxon>
    </lineage>
</organism>
<dbReference type="GO" id="GO:0004252">
    <property type="term" value="F:serine-type endopeptidase activity"/>
    <property type="evidence" value="ECO:0007669"/>
    <property type="project" value="InterPro"/>
</dbReference>
<dbReference type="AlphaFoldDB" id="A0A560GTN8"/>
<gene>
    <name evidence="2" type="ORF">FBZ90_116147</name>
</gene>
<feature type="domain" description="Peptidase S8/S53" evidence="1">
    <location>
        <begin position="374"/>
        <end position="542"/>
    </location>
</feature>
<keyword evidence="3" id="KW-1185">Reference proteome</keyword>
<dbReference type="SUPFAM" id="SSF52743">
    <property type="entry name" value="Subtilisin-like"/>
    <property type="match status" value="1"/>
</dbReference>